<dbReference type="InterPro" id="IPR017850">
    <property type="entry name" value="Alkaline_phosphatase_core_sf"/>
</dbReference>
<comment type="caution">
    <text evidence="4">The sequence shown here is derived from an EMBL/GenBank/DDBJ whole genome shotgun (WGS) entry which is preliminary data.</text>
</comment>
<dbReference type="AlphaFoldDB" id="A0A8H4IT27"/>
<evidence type="ECO:0000313" key="3">
    <source>
        <dbReference type="EMBL" id="KAF4302045.1"/>
    </source>
</evidence>
<feature type="chain" id="PRO_5036266354" evidence="2">
    <location>
        <begin position="19"/>
        <end position="395"/>
    </location>
</feature>
<proteinExistence type="predicted"/>
<dbReference type="InterPro" id="IPR007312">
    <property type="entry name" value="Phosphoesterase"/>
</dbReference>
<evidence type="ECO:0000256" key="2">
    <source>
        <dbReference type="SAM" id="SignalP"/>
    </source>
</evidence>
<reference evidence="4 5" key="1">
    <citation type="submission" date="2020-04" db="EMBL/GenBank/DDBJ databases">
        <title>Genome Assembly and Annotation of Botryosphaeria dothidea sdau 11-99, a Latent Pathogen of Apple Fruit Ring Rot in China.</title>
        <authorList>
            <person name="Yu C."/>
            <person name="Diao Y."/>
            <person name="Lu Q."/>
            <person name="Zhao J."/>
            <person name="Cui S."/>
            <person name="Peng C."/>
            <person name="He B."/>
            <person name="Liu H."/>
        </authorList>
    </citation>
    <scope>NUCLEOTIDE SEQUENCE [LARGE SCALE GENOMIC DNA]</scope>
    <source>
        <strain evidence="4">Sdau11-99</strain>
        <strain evidence="5">sdau11-99</strain>
    </source>
</reference>
<keyword evidence="5" id="KW-1185">Reference proteome</keyword>
<evidence type="ECO:0000256" key="1">
    <source>
        <dbReference type="ARBA" id="ARBA00022801"/>
    </source>
</evidence>
<keyword evidence="1" id="KW-0378">Hydrolase</keyword>
<evidence type="ECO:0000313" key="4">
    <source>
        <dbReference type="EMBL" id="KAF4305768.1"/>
    </source>
</evidence>
<sequence>MLARFTTSLLALAALSDAAAWLGKLQRRASEVPTLSPTSCVKGKAFDRIAIIWLENTDYDKAIGDPNLAWLAAKGITLDNYHAVTHPSQPNYLAAIGGDYFGMNHDDLTTFDANVSSIVDLLEDKGISWGEYQEDMPYTGFSGLAYPNPTTGANMYVRKHNPAVSYGNVLDTPERLGVTKNLTLFQQDLENETLPQWMFITPNMTSDGHDTSVTVAGAWTRTFLEPLLENPKFMNNTLVLVTFDENETYTIQNRVLAILLGDAVPESLIGTTDSTFYDHYSEISTVQANWELDTLGRFDVGANVFSLVAEQTGDTLRKWSGLQALDQRYFNYSYAGVFNHRSGAVRSYVKPNVEVEYAGRKVHQSVVDTWKDSDLPSYYKTDLEIPDGLNPPGGY</sequence>
<dbReference type="Gene3D" id="3.40.720.10">
    <property type="entry name" value="Alkaline Phosphatase, subunit A"/>
    <property type="match status" value="1"/>
</dbReference>
<dbReference type="Proteomes" id="UP000572817">
    <property type="component" value="Unassembled WGS sequence"/>
</dbReference>
<gene>
    <name evidence="4" type="ORF">GTA08_BOTSDO06241</name>
    <name evidence="3" type="ORF">GTA08_BOTSDO10257</name>
</gene>
<dbReference type="GO" id="GO:0016788">
    <property type="term" value="F:hydrolase activity, acting on ester bonds"/>
    <property type="evidence" value="ECO:0007669"/>
    <property type="project" value="InterPro"/>
</dbReference>
<name>A0A8H4IT27_9PEZI</name>
<dbReference type="EMBL" id="WWBZ02000073">
    <property type="protein sequence ID" value="KAF4302045.1"/>
    <property type="molecule type" value="Genomic_DNA"/>
</dbReference>
<dbReference type="OrthoDB" id="5135119at2759"/>
<dbReference type="PANTHER" id="PTHR31956:SF15">
    <property type="entry name" value="ACID PHOSPHATASE PHOA"/>
    <property type="match status" value="1"/>
</dbReference>
<dbReference type="GO" id="GO:0009395">
    <property type="term" value="P:phospholipid catabolic process"/>
    <property type="evidence" value="ECO:0007669"/>
    <property type="project" value="TreeGrafter"/>
</dbReference>
<keyword evidence="2" id="KW-0732">Signal</keyword>
<dbReference type="PANTHER" id="PTHR31956">
    <property type="entry name" value="NON-SPECIFIC PHOSPHOLIPASE C4-RELATED"/>
    <property type="match status" value="1"/>
</dbReference>
<protein>
    <submittedName>
        <fullName evidence="4">Phosphoesterase</fullName>
    </submittedName>
</protein>
<feature type="signal peptide" evidence="2">
    <location>
        <begin position="1"/>
        <end position="18"/>
    </location>
</feature>
<dbReference type="EMBL" id="WWBZ02000040">
    <property type="protein sequence ID" value="KAF4305768.1"/>
    <property type="molecule type" value="Genomic_DNA"/>
</dbReference>
<dbReference type="FunFam" id="3.40.720.10:FF:000064">
    <property type="entry name" value="Probable acid phosphatase Pho610"/>
    <property type="match status" value="1"/>
</dbReference>
<organism evidence="4 5">
    <name type="scientific">Botryosphaeria dothidea</name>
    <dbReference type="NCBI Taxonomy" id="55169"/>
    <lineage>
        <taxon>Eukaryota</taxon>
        <taxon>Fungi</taxon>
        <taxon>Dikarya</taxon>
        <taxon>Ascomycota</taxon>
        <taxon>Pezizomycotina</taxon>
        <taxon>Dothideomycetes</taxon>
        <taxon>Dothideomycetes incertae sedis</taxon>
        <taxon>Botryosphaeriales</taxon>
        <taxon>Botryosphaeriaceae</taxon>
        <taxon>Botryosphaeria</taxon>
    </lineage>
</organism>
<accession>A0A8H4IT27</accession>
<evidence type="ECO:0000313" key="5">
    <source>
        <dbReference type="Proteomes" id="UP000572817"/>
    </source>
</evidence>
<dbReference type="Pfam" id="PF04185">
    <property type="entry name" value="Phosphoesterase"/>
    <property type="match status" value="1"/>
</dbReference>